<name>A0AAV1Z3Z8_9ARAC</name>
<feature type="signal peptide" evidence="2">
    <location>
        <begin position="1"/>
        <end position="30"/>
    </location>
</feature>
<keyword evidence="2" id="KW-0732">Signal</keyword>
<dbReference type="Proteomes" id="UP001497382">
    <property type="component" value="Unassembled WGS sequence"/>
</dbReference>
<keyword evidence="1" id="KW-1133">Transmembrane helix</keyword>
<accession>A0AAV1Z3Z8</accession>
<dbReference type="EMBL" id="CAXIEN010000016">
    <property type="protein sequence ID" value="CAL1265104.1"/>
    <property type="molecule type" value="Genomic_DNA"/>
</dbReference>
<dbReference type="AlphaFoldDB" id="A0AAV1Z3Z8"/>
<keyword evidence="1" id="KW-0472">Membrane</keyword>
<feature type="chain" id="PRO_5043718543" evidence="2">
    <location>
        <begin position="31"/>
        <end position="269"/>
    </location>
</feature>
<evidence type="ECO:0000256" key="1">
    <source>
        <dbReference type="SAM" id="Phobius"/>
    </source>
</evidence>
<comment type="caution">
    <text evidence="3">The sequence shown here is derived from an EMBL/GenBank/DDBJ whole genome shotgun (WGS) entry which is preliminary data.</text>
</comment>
<proteinExistence type="predicted"/>
<evidence type="ECO:0000256" key="2">
    <source>
        <dbReference type="SAM" id="SignalP"/>
    </source>
</evidence>
<sequence>MLLQSEEKMTALKLLMSCLFIFTLNTTISAGVDTSSPPRHISEFSDPMSGFNPFIDLEEGSVNDSRPSIEKELIENRRTNLLSAISTTESGRKIPDFINEYEQSKIPNLEVYDSFRKAVTTMKKMSAKESEQEKTPNERHLRVHDSIKNKESIINKLKSEESQKIRLVTVNNESETTENIITRINDITENGNDELEKLNYFRNCKKSGIPNYRTLRNRKMKKQYKSSDFEIYFPTTVDSNVYTIYAIVCTIVTILIILYVALSLKYHCF</sequence>
<organism evidence="3 4">
    <name type="scientific">Larinioides sclopetarius</name>
    <dbReference type="NCBI Taxonomy" id="280406"/>
    <lineage>
        <taxon>Eukaryota</taxon>
        <taxon>Metazoa</taxon>
        <taxon>Ecdysozoa</taxon>
        <taxon>Arthropoda</taxon>
        <taxon>Chelicerata</taxon>
        <taxon>Arachnida</taxon>
        <taxon>Araneae</taxon>
        <taxon>Araneomorphae</taxon>
        <taxon>Entelegynae</taxon>
        <taxon>Araneoidea</taxon>
        <taxon>Araneidae</taxon>
        <taxon>Larinioides</taxon>
    </lineage>
</organism>
<feature type="transmembrane region" description="Helical" evidence="1">
    <location>
        <begin position="242"/>
        <end position="262"/>
    </location>
</feature>
<evidence type="ECO:0000313" key="3">
    <source>
        <dbReference type="EMBL" id="CAL1265104.1"/>
    </source>
</evidence>
<evidence type="ECO:0000313" key="4">
    <source>
        <dbReference type="Proteomes" id="UP001497382"/>
    </source>
</evidence>
<keyword evidence="4" id="KW-1185">Reference proteome</keyword>
<gene>
    <name evidence="3" type="ORF">LARSCL_LOCUS2333</name>
</gene>
<keyword evidence="1" id="KW-0812">Transmembrane</keyword>
<reference evidence="3 4" key="1">
    <citation type="submission" date="2024-04" db="EMBL/GenBank/DDBJ databases">
        <authorList>
            <person name="Rising A."/>
            <person name="Reimegard J."/>
            <person name="Sonavane S."/>
            <person name="Akerstrom W."/>
            <person name="Nylinder S."/>
            <person name="Hedman E."/>
            <person name="Kallberg Y."/>
        </authorList>
    </citation>
    <scope>NUCLEOTIDE SEQUENCE [LARGE SCALE GENOMIC DNA]</scope>
</reference>
<protein>
    <submittedName>
        <fullName evidence="3">Uncharacterized protein</fullName>
    </submittedName>
</protein>